<dbReference type="PANTHER" id="PTHR19303:SF74">
    <property type="entry name" value="POGO TRANSPOSABLE ELEMENT WITH KRAB DOMAIN"/>
    <property type="match status" value="1"/>
</dbReference>
<dbReference type="SUPFAM" id="SSF46689">
    <property type="entry name" value="Homeodomain-like"/>
    <property type="match status" value="1"/>
</dbReference>
<dbReference type="GO" id="GO:0005634">
    <property type="term" value="C:nucleus"/>
    <property type="evidence" value="ECO:0007669"/>
    <property type="project" value="UniProtKB-SubCell"/>
</dbReference>
<proteinExistence type="predicted"/>
<evidence type="ECO:0000313" key="4">
    <source>
        <dbReference type="EMBL" id="KAL1379574.1"/>
    </source>
</evidence>
<keyword evidence="5" id="KW-1185">Reference proteome</keyword>
<dbReference type="Pfam" id="PF05225">
    <property type="entry name" value="HTH_psq"/>
    <property type="match status" value="1"/>
</dbReference>
<dbReference type="Proteomes" id="UP001562425">
    <property type="component" value="Unassembled WGS sequence"/>
</dbReference>
<dbReference type="InterPro" id="IPR050863">
    <property type="entry name" value="CenT-Element_Derived"/>
</dbReference>
<sequence>MLAEIELNSSADDDSMEISEIDENIAEEETGHGSKQIKKPKYTLQDLQAACEAVQNGMSISVASKKFGVPGCTLNRRVRTKKQRPLKVQKAKYGGKFQNNMHKELPIVKSLQGLSDAGFDLTNSLIRSHATDYIKAHPKLFPTEKSLPSGSAWVVLFLKRHPRLSQCISENKSHYGSVKETSERVSVWFGFVSRYLAGLGLQAVLESRRQVFTMDDMILRKSRKDVIFTCLFGANANGNLLPPLVLYPESIKIPTQKKQIELNYVVANPSTATKAADIFHQWLSRVFQPWLIEENIPRPVILFVDGQRHQITYLSNRFCQLHQIVLVSLLPRSVHLLRPLHAKLFESISKLYRDEMQSFGQGKSPSGEHLVLKPTLEQIADTAESIIRDGFLRSKLYPWNPDDSQPAPIVPTRVRKNAKTKPPRQVLNPGSPLFRSMLEARMSKQQLAEFQAQLAGGAWQGPAEHTSLFRVWRDSLNENGAGQVESKEASGEVGVSLANSELAQEEFGECSLDIVKEEPKVNFEDL</sequence>
<dbReference type="EMBL" id="JBEHCU010009613">
    <property type="protein sequence ID" value="KAL1379574.1"/>
    <property type="molecule type" value="Genomic_DNA"/>
</dbReference>
<evidence type="ECO:0000259" key="2">
    <source>
        <dbReference type="Pfam" id="PF03184"/>
    </source>
</evidence>
<protein>
    <recommendedName>
        <fullName evidence="6">HTH CENPB-type domain-containing protein</fullName>
    </recommendedName>
</protein>
<comment type="caution">
    <text evidence="4">The sequence shown here is derived from an EMBL/GenBank/DDBJ whole genome shotgun (WGS) entry which is preliminary data.</text>
</comment>
<organism evidence="4 5">
    <name type="scientific">Culex pipiens pipiens</name>
    <name type="common">Northern house mosquito</name>
    <dbReference type="NCBI Taxonomy" id="38569"/>
    <lineage>
        <taxon>Eukaryota</taxon>
        <taxon>Metazoa</taxon>
        <taxon>Ecdysozoa</taxon>
        <taxon>Arthropoda</taxon>
        <taxon>Hexapoda</taxon>
        <taxon>Insecta</taxon>
        <taxon>Pterygota</taxon>
        <taxon>Neoptera</taxon>
        <taxon>Endopterygota</taxon>
        <taxon>Diptera</taxon>
        <taxon>Nematocera</taxon>
        <taxon>Culicoidea</taxon>
        <taxon>Culicidae</taxon>
        <taxon>Culicinae</taxon>
        <taxon>Culicini</taxon>
        <taxon>Culex</taxon>
        <taxon>Culex</taxon>
    </lineage>
</organism>
<dbReference type="InterPro" id="IPR007889">
    <property type="entry name" value="HTH_Psq"/>
</dbReference>
<feature type="domain" description="HTH psq-type" evidence="3">
    <location>
        <begin position="46"/>
        <end position="81"/>
    </location>
</feature>
<evidence type="ECO:0008006" key="6">
    <source>
        <dbReference type="Google" id="ProtNLM"/>
    </source>
</evidence>
<evidence type="ECO:0000313" key="5">
    <source>
        <dbReference type="Proteomes" id="UP001562425"/>
    </source>
</evidence>
<evidence type="ECO:0000256" key="1">
    <source>
        <dbReference type="ARBA" id="ARBA00004123"/>
    </source>
</evidence>
<dbReference type="InterPro" id="IPR009057">
    <property type="entry name" value="Homeodomain-like_sf"/>
</dbReference>
<dbReference type="Pfam" id="PF03184">
    <property type="entry name" value="DDE_1"/>
    <property type="match status" value="1"/>
</dbReference>
<feature type="domain" description="DDE-1" evidence="2">
    <location>
        <begin position="229"/>
        <end position="358"/>
    </location>
</feature>
<accession>A0ABD1CT28</accession>
<reference evidence="4 5" key="1">
    <citation type="submission" date="2024-05" db="EMBL/GenBank/DDBJ databases">
        <title>Culex pipiens pipiens assembly and annotation.</title>
        <authorList>
            <person name="Alout H."/>
            <person name="Durand T."/>
        </authorList>
    </citation>
    <scope>NUCLEOTIDE SEQUENCE [LARGE SCALE GENOMIC DNA]</scope>
    <source>
        <strain evidence="4">HA-2024</strain>
        <tissue evidence="4">Whole body</tissue>
    </source>
</reference>
<comment type="subcellular location">
    <subcellularLocation>
        <location evidence="1">Nucleus</location>
    </subcellularLocation>
</comment>
<dbReference type="Gene3D" id="1.10.10.60">
    <property type="entry name" value="Homeodomain-like"/>
    <property type="match status" value="1"/>
</dbReference>
<dbReference type="AlphaFoldDB" id="A0ABD1CT28"/>
<gene>
    <name evidence="4" type="ORF">pipiens_014797</name>
</gene>
<name>A0ABD1CT28_CULPP</name>
<dbReference type="InterPro" id="IPR004875">
    <property type="entry name" value="DDE_SF_endonuclease_dom"/>
</dbReference>
<dbReference type="PANTHER" id="PTHR19303">
    <property type="entry name" value="TRANSPOSON"/>
    <property type="match status" value="1"/>
</dbReference>
<evidence type="ECO:0000259" key="3">
    <source>
        <dbReference type="Pfam" id="PF05225"/>
    </source>
</evidence>